<name>A0ACB7PD97_9PEZI</name>
<evidence type="ECO:0000313" key="1">
    <source>
        <dbReference type="EMBL" id="KAH6637053.1"/>
    </source>
</evidence>
<gene>
    <name evidence="1" type="ORF">F5144DRAFT_204980</name>
</gene>
<reference evidence="1 2" key="1">
    <citation type="journal article" date="2021" name="Nat. Commun.">
        <title>Genetic determinants of endophytism in the Arabidopsis root mycobiome.</title>
        <authorList>
            <person name="Mesny F."/>
            <person name="Miyauchi S."/>
            <person name="Thiergart T."/>
            <person name="Pickel B."/>
            <person name="Atanasova L."/>
            <person name="Karlsson M."/>
            <person name="Huettel B."/>
            <person name="Barry K.W."/>
            <person name="Haridas S."/>
            <person name="Chen C."/>
            <person name="Bauer D."/>
            <person name="Andreopoulos W."/>
            <person name="Pangilinan J."/>
            <person name="LaButti K."/>
            <person name="Riley R."/>
            <person name="Lipzen A."/>
            <person name="Clum A."/>
            <person name="Drula E."/>
            <person name="Henrissat B."/>
            <person name="Kohler A."/>
            <person name="Grigoriev I.V."/>
            <person name="Martin F.M."/>
            <person name="Hacquard S."/>
        </authorList>
    </citation>
    <scope>NUCLEOTIDE SEQUENCE [LARGE SCALE GENOMIC DNA]</scope>
    <source>
        <strain evidence="1 2">MPI-SDFR-AT-0079</strain>
    </source>
</reference>
<evidence type="ECO:0000313" key="2">
    <source>
        <dbReference type="Proteomes" id="UP000724584"/>
    </source>
</evidence>
<dbReference type="EMBL" id="JAGIZQ010000003">
    <property type="protein sequence ID" value="KAH6637053.1"/>
    <property type="molecule type" value="Genomic_DNA"/>
</dbReference>
<proteinExistence type="predicted"/>
<sequence>MGMDTQYTAWLHSTYMHRWSFCFVWVRVSGTWSGSSVAFLLFYIITIHGRAVYDWSSFFPHVYVCIPWVVVLGNGAFTGAEAPVSTSVIVYSS</sequence>
<keyword evidence="2" id="KW-1185">Reference proteome</keyword>
<dbReference type="Proteomes" id="UP000724584">
    <property type="component" value="Unassembled WGS sequence"/>
</dbReference>
<accession>A0ACB7PD97</accession>
<protein>
    <submittedName>
        <fullName evidence="1">Uncharacterized protein</fullName>
    </submittedName>
</protein>
<organism evidence="1 2">
    <name type="scientific">Chaetomium tenue</name>
    <dbReference type="NCBI Taxonomy" id="1854479"/>
    <lineage>
        <taxon>Eukaryota</taxon>
        <taxon>Fungi</taxon>
        <taxon>Dikarya</taxon>
        <taxon>Ascomycota</taxon>
        <taxon>Pezizomycotina</taxon>
        <taxon>Sordariomycetes</taxon>
        <taxon>Sordariomycetidae</taxon>
        <taxon>Sordariales</taxon>
        <taxon>Chaetomiaceae</taxon>
        <taxon>Chaetomium</taxon>
    </lineage>
</organism>
<comment type="caution">
    <text evidence="1">The sequence shown here is derived from an EMBL/GenBank/DDBJ whole genome shotgun (WGS) entry which is preliminary data.</text>
</comment>